<dbReference type="Pfam" id="PF00685">
    <property type="entry name" value="Sulfotransfer_1"/>
    <property type="match status" value="1"/>
</dbReference>
<reference evidence="4 5" key="1">
    <citation type="journal article" date="2008" name="Nature">
        <title>The genome of the model beetle and pest Tribolium castaneum.</title>
        <authorList>
            <consortium name="Tribolium Genome Sequencing Consortium"/>
            <person name="Richards S."/>
            <person name="Gibbs R.A."/>
            <person name="Weinstock G.M."/>
            <person name="Brown S.J."/>
            <person name="Denell R."/>
            <person name="Beeman R.W."/>
            <person name="Gibbs R."/>
            <person name="Beeman R.W."/>
            <person name="Brown S.J."/>
            <person name="Bucher G."/>
            <person name="Friedrich M."/>
            <person name="Grimmelikhuijzen C.J."/>
            <person name="Klingler M."/>
            <person name="Lorenzen M."/>
            <person name="Richards S."/>
            <person name="Roth S."/>
            <person name="Schroder R."/>
            <person name="Tautz D."/>
            <person name="Zdobnov E.M."/>
            <person name="Muzny D."/>
            <person name="Gibbs R.A."/>
            <person name="Weinstock G.M."/>
            <person name="Attaway T."/>
            <person name="Bell S."/>
            <person name="Buhay C.J."/>
            <person name="Chandrabose M.N."/>
            <person name="Chavez D."/>
            <person name="Clerk-Blankenburg K.P."/>
            <person name="Cree A."/>
            <person name="Dao M."/>
            <person name="Davis C."/>
            <person name="Chacko J."/>
            <person name="Dinh H."/>
            <person name="Dugan-Rocha S."/>
            <person name="Fowler G."/>
            <person name="Garner T.T."/>
            <person name="Garnes J."/>
            <person name="Gnirke A."/>
            <person name="Hawes A."/>
            <person name="Hernandez J."/>
            <person name="Hines S."/>
            <person name="Holder M."/>
            <person name="Hume J."/>
            <person name="Jhangiani S.N."/>
            <person name="Joshi V."/>
            <person name="Khan Z.M."/>
            <person name="Jackson L."/>
            <person name="Kovar C."/>
            <person name="Kowis A."/>
            <person name="Lee S."/>
            <person name="Lewis L.R."/>
            <person name="Margolis J."/>
            <person name="Morgan M."/>
            <person name="Nazareth L.V."/>
            <person name="Nguyen N."/>
            <person name="Okwuonu G."/>
            <person name="Parker D."/>
            <person name="Richards S."/>
            <person name="Ruiz S.J."/>
            <person name="Santibanez J."/>
            <person name="Savard J."/>
            <person name="Scherer S.E."/>
            <person name="Schneider B."/>
            <person name="Sodergren E."/>
            <person name="Tautz D."/>
            <person name="Vattahil S."/>
            <person name="Villasana D."/>
            <person name="White C.S."/>
            <person name="Wright R."/>
            <person name="Park Y."/>
            <person name="Beeman R.W."/>
            <person name="Lord J."/>
            <person name="Oppert B."/>
            <person name="Lorenzen M."/>
            <person name="Brown S."/>
            <person name="Wang L."/>
            <person name="Savard J."/>
            <person name="Tautz D."/>
            <person name="Richards S."/>
            <person name="Weinstock G."/>
            <person name="Gibbs R.A."/>
            <person name="Liu Y."/>
            <person name="Worley K."/>
            <person name="Weinstock G."/>
            <person name="Elsik C.G."/>
            <person name="Reese J.T."/>
            <person name="Elhaik E."/>
            <person name="Landan G."/>
            <person name="Graur D."/>
            <person name="Arensburger P."/>
            <person name="Atkinson P."/>
            <person name="Beeman R.W."/>
            <person name="Beidler J."/>
            <person name="Brown S.J."/>
            <person name="Demuth J.P."/>
            <person name="Drury D.W."/>
            <person name="Du Y.Z."/>
            <person name="Fujiwara H."/>
            <person name="Lorenzen M."/>
            <person name="Maselli V."/>
            <person name="Osanai M."/>
            <person name="Park Y."/>
            <person name="Robertson H.M."/>
            <person name="Tu Z."/>
            <person name="Wang J.J."/>
            <person name="Wang S."/>
            <person name="Richards S."/>
            <person name="Song H."/>
            <person name="Zhang L."/>
            <person name="Sodergren E."/>
            <person name="Werner D."/>
            <person name="Stanke M."/>
            <person name="Morgenstern B."/>
            <person name="Solovyev V."/>
            <person name="Kosarev P."/>
            <person name="Brown G."/>
            <person name="Chen H.C."/>
            <person name="Ermolaeva O."/>
            <person name="Hlavina W."/>
            <person name="Kapustin Y."/>
            <person name="Kiryutin B."/>
            <person name="Kitts P."/>
            <person name="Maglott D."/>
            <person name="Pruitt K."/>
            <person name="Sapojnikov V."/>
            <person name="Souvorov A."/>
            <person name="Mackey A.J."/>
            <person name="Waterhouse R.M."/>
            <person name="Wyder S."/>
            <person name="Zdobnov E.M."/>
            <person name="Zdobnov E.M."/>
            <person name="Wyder S."/>
            <person name="Kriventseva E.V."/>
            <person name="Kadowaki T."/>
            <person name="Bork P."/>
            <person name="Aranda M."/>
            <person name="Bao R."/>
            <person name="Beermann A."/>
            <person name="Berns N."/>
            <person name="Bolognesi R."/>
            <person name="Bonneton F."/>
            <person name="Bopp D."/>
            <person name="Brown S.J."/>
            <person name="Bucher G."/>
            <person name="Butts T."/>
            <person name="Chaumot A."/>
            <person name="Denell R.E."/>
            <person name="Ferrier D.E."/>
            <person name="Friedrich M."/>
            <person name="Gordon C.M."/>
            <person name="Jindra M."/>
            <person name="Klingler M."/>
            <person name="Lan Q."/>
            <person name="Lattorff H.M."/>
            <person name="Laudet V."/>
            <person name="von Levetsow C."/>
            <person name="Liu Z."/>
            <person name="Lutz R."/>
            <person name="Lynch J.A."/>
            <person name="da Fonseca R.N."/>
            <person name="Posnien N."/>
            <person name="Reuter R."/>
            <person name="Roth S."/>
            <person name="Savard J."/>
            <person name="Schinko J.B."/>
            <person name="Schmitt C."/>
            <person name="Schoppmeier M."/>
            <person name="Schroder R."/>
            <person name="Shippy T.D."/>
            <person name="Simonnet F."/>
            <person name="Marques-Souza H."/>
            <person name="Tautz D."/>
            <person name="Tomoyasu Y."/>
            <person name="Trauner J."/>
            <person name="Van der Zee M."/>
            <person name="Vervoort M."/>
            <person name="Wittkopp N."/>
            <person name="Wimmer E.A."/>
            <person name="Yang X."/>
            <person name="Jones A.K."/>
            <person name="Sattelle D.B."/>
            <person name="Ebert P.R."/>
            <person name="Nelson D."/>
            <person name="Scott J.G."/>
            <person name="Beeman R.W."/>
            <person name="Muthukrishnan S."/>
            <person name="Kramer K.J."/>
            <person name="Arakane Y."/>
            <person name="Beeman R.W."/>
            <person name="Zhu Q."/>
            <person name="Hogenkamp D."/>
            <person name="Dixit R."/>
            <person name="Oppert B."/>
            <person name="Jiang H."/>
            <person name="Zou Z."/>
            <person name="Marshall J."/>
            <person name="Elpidina E."/>
            <person name="Vinokurov K."/>
            <person name="Oppert C."/>
            <person name="Zou Z."/>
            <person name="Evans J."/>
            <person name="Lu Z."/>
            <person name="Zhao P."/>
            <person name="Sumathipala N."/>
            <person name="Altincicek B."/>
            <person name="Vilcinskas A."/>
            <person name="Williams M."/>
            <person name="Hultmark D."/>
            <person name="Hetru C."/>
            <person name="Jiang H."/>
            <person name="Grimmelikhuijzen C.J."/>
            <person name="Hauser F."/>
            <person name="Cazzamali G."/>
            <person name="Williamson M."/>
            <person name="Park Y."/>
            <person name="Li B."/>
            <person name="Tanaka Y."/>
            <person name="Predel R."/>
            <person name="Neupert S."/>
            <person name="Schachtner J."/>
            <person name="Verleyen P."/>
            <person name="Raible F."/>
            <person name="Bork P."/>
            <person name="Friedrich M."/>
            <person name="Walden K.K."/>
            <person name="Robertson H.M."/>
            <person name="Angeli S."/>
            <person name="Foret S."/>
            <person name="Bucher G."/>
            <person name="Schuetz S."/>
            <person name="Maleszka R."/>
            <person name="Wimmer E.A."/>
            <person name="Beeman R.W."/>
            <person name="Lorenzen M."/>
            <person name="Tomoyasu Y."/>
            <person name="Miller S.C."/>
            <person name="Grossmann D."/>
            <person name="Bucher G."/>
        </authorList>
    </citation>
    <scope>NUCLEOTIDE SEQUENCE [LARGE SCALE GENOMIC DNA]</scope>
    <source>
        <strain evidence="4 5">Georgia GA2</strain>
    </source>
</reference>
<accession>D6X2F9</accession>
<dbReference type="AlphaFoldDB" id="D6X2F9"/>
<keyword evidence="5" id="KW-1185">Reference proteome</keyword>
<dbReference type="OMA" id="MEEPDMV"/>
<evidence type="ECO:0000313" key="5">
    <source>
        <dbReference type="Proteomes" id="UP000007266"/>
    </source>
</evidence>
<dbReference type="GO" id="GO:0008146">
    <property type="term" value="F:sulfotransferase activity"/>
    <property type="evidence" value="ECO:0000318"/>
    <property type="project" value="GO_Central"/>
</dbReference>
<evidence type="ECO:0000313" key="4">
    <source>
        <dbReference type="EMBL" id="EFA10267.1"/>
    </source>
</evidence>
<evidence type="ECO:0000256" key="2">
    <source>
        <dbReference type="ARBA" id="ARBA00022679"/>
    </source>
</evidence>
<dbReference type="GO" id="GO:0051923">
    <property type="term" value="P:sulfation"/>
    <property type="evidence" value="ECO:0000318"/>
    <property type="project" value="GO_Central"/>
</dbReference>
<organism evidence="4 5">
    <name type="scientific">Tribolium castaneum</name>
    <name type="common">Red flour beetle</name>
    <dbReference type="NCBI Taxonomy" id="7070"/>
    <lineage>
        <taxon>Eukaryota</taxon>
        <taxon>Metazoa</taxon>
        <taxon>Ecdysozoa</taxon>
        <taxon>Arthropoda</taxon>
        <taxon>Hexapoda</taxon>
        <taxon>Insecta</taxon>
        <taxon>Pterygota</taxon>
        <taxon>Neoptera</taxon>
        <taxon>Endopterygota</taxon>
        <taxon>Coleoptera</taxon>
        <taxon>Polyphaga</taxon>
        <taxon>Cucujiformia</taxon>
        <taxon>Tenebrionidae</taxon>
        <taxon>Tenebrionidae incertae sedis</taxon>
        <taxon>Tribolium</taxon>
    </lineage>
</organism>
<dbReference type="GO" id="GO:0005737">
    <property type="term" value="C:cytoplasm"/>
    <property type="evidence" value="ECO:0000318"/>
    <property type="project" value="GO_Central"/>
</dbReference>
<dbReference type="InterPro" id="IPR000863">
    <property type="entry name" value="Sulfotransferase_dom"/>
</dbReference>
<dbReference type="Gene3D" id="3.40.50.300">
    <property type="entry name" value="P-loop containing nucleotide triphosphate hydrolases"/>
    <property type="match status" value="1"/>
</dbReference>
<evidence type="ECO:0000259" key="3">
    <source>
        <dbReference type="Pfam" id="PF00685"/>
    </source>
</evidence>
<dbReference type="InParanoid" id="D6X2F9"/>
<evidence type="ECO:0000256" key="1">
    <source>
        <dbReference type="ARBA" id="ARBA00005771"/>
    </source>
</evidence>
<feature type="domain" description="Sulfotransferase" evidence="3">
    <location>
        <begin position="48"/>
        <end position="317"/>
    </location>
</feature>
<name>D6X2F9_TRICA</name>
<dbReference type="SUPFAM" id="SSF52540">
    <property type="entry name" value="P-loop containing nucleoside triphosphate hydrolases"/>
    <property type="match status" value="1"/>
</dbReference>
<dbReference type="EMBL" id="KQ971372">
    <property type="protein sequence ID" value="EFA10267.1"/>
    <property type="molecule type" value="Genomic_DNA"/>
</dbReference>
<dbReference type="HOGENOM" id="CLU_027239_1_1_1"/>
<keyword evidence="2" id="KW-0808">Transferase</keyword>
<protein>
    <submittedName>
        <fullName evidence="4">Sulfotransferase family cytosolic 1B member 1-like Protein</fullName>
    </submittedName>
</protein>
<dbReference type="KEGG" id="tca:655303"/>
<gene>
    <name evidence="4" type="primary">AUGUSTUS-3.0.2_12467</name>
    <name evidence="4" type="ORF">TcasGA2_TC012467</name>
</gene>
<sequence length="321" mass="37897">MVAKDLDKILEEKFTSTFRKGYVTINGHMFPKRYEELKEGFDNLEVSDEDVWICSFPKTGTTWTQEMVWMIVNNLDFKEGEINLGIRSPFLELSIIFDYRDMLKNNPNFDPPMFLQNSLEFVKTLKSPICMKTHLPYECLPKDIQAGRKNPKMIYVVRDPKDTCISYFHHCKLMEGFRGDFEEFCELFLAGKVNFGPFWKHVLTYWEKRNSPNFLFLKYEDMKKDLSKVIRQVAQFLERPLSDEKVEILTKHLSFESMKNNPAVNYGMVCDLNKKFKLIEHDGAFMRSGKVGGHKEVMSEEMIRKFDDWIKRNVEGTDYVI</sequence>
<comment type="similarity">
    <text evidence="1">Belongs to the sulfotransferase 1 family.</text>
</comment>
<dbReference type="Proteomes" id="UP000007266">
    <property type="component" value="Linkage group 9"/>
</dbReference>
<dbReference type="SMR" id="D6X2F9"/>
<dbReference type="PhylomeDB" id="D6X2F9"/>
<dbReference type="InterPro" id="IPR027417">
    <property type="entry name" value="P-loop_NTPase"/>
</dbReference>
<proteinExistence type="inferred from homology"/>
<reference evidence="4 5" key="2">
    <citation type="journal article" date="2010" name="Nucleic Acids Res.">
        <title>BeetleBase in 2010: revisions to provide comprehensive genomic information for Tribolium castaneum.</title>
        <authorList>
            <person name="Kim H.S."/>
            <person name="Murphy T."/>
            <person name="Xia J."/>
            <person name="Caragea D."/>
            <person name="Park Y."/>
            <person name="Beeman R.W."/>
            <person name="Lorenzen M.D."/>
            <person name="Butcher S."/>
            <person name="Manak J.R."/>
            <person name="Brown S.J."/>
        </authorList>
    </citation>
    <scope>GENOME REANNOTATION</scope>
    <source>
        <strain evidence="4 5">Georgia GA2</strain>
    </source>
</reference>
<dbReference type="OrthoDB" id="205623at2759"/>
<dbReference type="PANTHER" id="PTHR11783">
    <property type="entry name" value="SULFOTRANSFERASE SULT"/>
    <property type="match status" value="1"/>
</dbReference>
<dbReference type="eggNOG" id="KOG1584">
    <property type="taxonomic scope" value="Eukaryota"/>
</dbReference>